<name>A0AAV7QNB8_PLEWA</name>
<evidence type="ECO:0000313" key="2">
    <source>
        <dbReference type="Proteomes" id="UP001066276"/>
    </source>
</evidence>
<evidence type="ECO:0000313" key="1">
    <source>
        <dbReference type="EMBL" id="KAJ1142006.1"/>
    </source>
</evidence>
<dbReference type="AlphaFoldDB" id="A0AAV7QNB8"/>
<dbReference type="EMBL" id="JANPWB010000010">
    <property type="protein sequence ID" value="KAJ1142006.1"/>
    <property type="molecule type" value="Genomic_DNA"/>
</dbReference>
<organism evidence="1 2">
    <name type="scientific">Pleurodeles waltl</name>
    <name type="common">Iberian ribbed newt</name>
    <dbReference type="NCBI Taxonomy" id="8319"/>
    <lineage>
        <taxon>Eukaryota</taxon>
        <taxon>Metazoa</taxon>
        <taxon>Chordata</taxon>
        <taxon>Craniata</taxon>
        <taxon>Vertebrata</taxon>
        <taxon>Euteleostomi</taxon>
        <taxon>Amphibia</taxon>
        <taxon>Batrachia</taxon>
        <taxon>Caudata</taxon>
        <taxon>Salamandroidea</taxon>
        <taxon>Salamandridae</taxon>
        <taxon>Pleurodelinae</taxon>
        <taxon>Pleurodeles</taxon>
    </lineage>
</organism>
<sequence>MEPKEINLVEKVVQTSTAVVHRGQNLLVLKQWRFDQPGKEVVLQSVFEGDLRLVYICRIDGNHFEELQ</sequence>
<dbReference type="Proteomes" id="UP001066276">
    <property type="component" value="Chromosome 6"/>
</dbReference>
<protein>
    <submittedName>
        <fullName evidence="1">Uncharacterized protein</fullName>
    </submittedName>
</protein>
<proteinExistence type="predicted"/>
<comment type="caution">
    <text evidence="1">The sequence shown here is derived from an EMBL/GenBank/DDBJ whole genome shotgun (WGS) entry which is preliminary data.</text>
</comment>
<gene>
    <name evidence="1" type="ORF">NDU88_008334</name>
</gene>
<accession>A0AAV7QNB8</accession>
<reference evidence="1" key="1">
    <citation type="journal article" date="2022" name="bioRxiv">
        <title>Sequencing and chromosome-scale assembly of the giantPleurodeles waltlgenome.</title>
        <authorList>
            <person name="Brown T."/>
            <person name="Elewa A."/>
            <person name="Iarovenko S."/>
            <person name="Subramanian E."/>
            <person name="Araus A.J."/>
            <person name="Petzold A."/>
            <person name="Susuki M."/>
            <person name="Suzuki K.-i.T."/>
            <person name="Hayashi T."/>
            <person name="Toyoda A."/>
            <person name="Oliveira C."/>
            <person name="Osipova E."/>
            <person name="Leigh N.D."/>
            <person name="Simon A."/>
            <person name="Yun M.H."/>
        </authorList>
    </citation>
    <scope>NUCLEOTIDE SEQUENCE</scope>
    <source>
        <strain evidence="1">20211129_DDA</strain>
        <tissue evidence="1">Liver</tissue>
    </source>
</reference>
<keyword evidence="2" id="KW-1185">Reference proteome</keyword>